<keyword evidence="2" id="KW-1185">Reference proteome</keyword>
<evidence type="ECO:0000313" key="1">
    <source>
        <dbReference type="EMBL" id="KAJ1150197.1"/>
    </source>
</evidence>
<dbReference type="EMBL" id="JANPWB010000009">
    <property type="protein sequence ID" value="KAJ1150197.1"/>
    <property type="molecule type" value="Genomic_DNA"/>
</dbReference>
<accession>A0AAV7RF24</accession>
<organism evidence="1 2">
    <name type="scientific">Pleurodeles waltl</name>
    <name type="common">Iberian ribbed newt</name>
    <dbReference type="NCBI Taxonomy" id="8319"/>
    <lineage>
        <taxon>Eukaryota</taxon>
        <taxon>Metazoa</taxon>
        <taxon>Chordata</taxon>
        <taxon>Craniata</taxon>
        <taxon>Vertebrata</taxon>
        <taxon>Euteleostomi</taxon>
        <taxon>Amphibia</taxon>
        <taxon>Batrachia</taxon>
        <taxon>Caudata</taxon>
        <taxon>Salamandroidea</taxon>
        <taxon>Salamandridae</taxon>
        <taxon>Pleurodelinae</taxon>
        <taxon>Pleurodeles</taxon>
    </lineage>
</organism>
<evidence type="ECO:0000313" key="2">
    <source>
        <dbReference type="Proteomes" id="UP001066276"/>
    </source>
</evidence>
<proteinExistence type="predicted"/>
<dbReference type="Proteomes" id="UP001066276">
    <property type="component" value="Chromosome 5"/>
</dbReference>
<sequence>MSRLGVRFVDAHARYDVGTEIAEGLLGGVGEAGQAVRVPDSLEERPLERVSKMAAPIDFVESIVRSDEEKSVWREKEKVVGFVQHQQHHDNVVSHPELQTVHRWRHLERCVSLFIYMDVVREAQMDYGGFGWFRYDDKFRARTALFSDKE</sequence>
<reference evidence="1" key="1">
    <citation type="journal article" date="2022" name="bioRxiv">
        <title>Sequencing and chromosome-scale assembly of the giantPleurodeles waltlgenome.</title>
        <authorList>
            <person name="Brown T."/>
            <person name="Elewa A."/>
            <person name="Iarovenko S."/>
            <person name="Subramanian E."/>
            <person name="Araus A.J."/>
            <person name="Petzold A."/>
            <person name="Susuki M."/>
            <person name="Suzuki K.-i.T."/>
            <person name="Hayashi T."/>
            <person name="Toyoda A."/>
            <person name="Oliveira C."/>
            <person name="Osipova E."/>
            <person name="Leigh N.D."/>
            <person name="Simon A."/>
            <person name="Yun M.H."/>
        </authorList>
    </citation>
    <scope>NUCLEOTIDE SEQUENCE</scope>
    <source>
        <strain evidence="1">20211129_DDA</strain>
        <tissue evidence="1">Liver</tissue>
    </source>
</reference>
<gene>
    <name evidence="1" type="ORF">NDU88_002993</name>
</gene>
<dbReference type="AlphaFoldDB" id="A0AAV7RF24"/>
<comment type="caution">
    <text evidence="1">The sequence shown here is derived from an EMBL/GenBank/DDBJ whole genome shotgun (WGS) entry which is preliminary data.</text>
</comment>
<name>A0AAV7RF24_PLEWA</name>
<protein>
    <submittedName>
        <fullName evidence="1">Uncharacterized protein</fullName>
    </submittedName>
</protein>